<dbReference type="Proteomes" id="UP001391051">
    <property type="component" value="Unassembled WGS sequence"/>
</dbReference>
<organism evidence="2 3">
    <name type="scientific">Apiospora aurea</name>
    <dbReference type="NCBI Taxonomy" id="335848"/>
    <lineage>
        <taxon>Eukaryota</taxon>
        <taxon>Fungi</taxon>
        <taxon>Dikarya</taxon>
        <taxon>Ascomycota</taxon>
        <taxon>Pezizomycotina</taxon>
        <taxon>Sordariomycetes</taxon>
        <taxon>Xylariomycetidae</taxon>
        <taxon>Amphisphaeriales</taxon>
        <taxon>Apiosporaceae</taxon>
        <taxon>Apiospora</taxon>
    </lineage>
</organism>
<comment type="caution">
    <text evidence="2">The sequence shown here is derived from an EMBL/GenBank/DDBJ whole genome shotgun (WGS) entry which is preliminary data.</text>
</comment>
<evidence type="ECO:0008006" key="4">
    <source>
        <dbReference type="Google" id="ProtNLM"/>
    </source>
</evidence>
<feature type="compositionally biased region" description="Polar residues" evidence="1">
    <location>
        <begin position="335"/>
        <end position="344"/>
    </location>
</feature>
<accession>A0ABR1PSB0</accession>
<feature type="compositionally biased region" description="Low complexity" evidence="1">
    <location>
        <begin position="254"/>
        <end position="269"/>
    </location>
</feature>
<evidence type="ECO:0000313" key="2">
    <source>
        <dbReference type="EMBL" id="KAK7937227.1"/>
    </source>
</evidence>
<feature type="compositionally biased region" description="Low complexity" evidence="1">
    <location>
        <begin position="372"/>
        <end position="404"/>
    </location>
</feature>
<dbReference type="EMBL" id="JAQQWE010000010">
    <property type="protein sequence ID" value="KAK7937227.1"/>
    <property type="molecule type" value="Genomic_DNA"/>
</dbReference>
<dbReference type="GeneID" id="92083379"/>
<protein>
    <recommendedName>
        <fullName evidence="4">Proteophosphoglycan ppg4</fullName>
    </recommendedName>
</protein>
<reference evidence="2 3" key="1">
    <citation type="submission" date="2023-01" db="EMBL/GenBank/DDBJ databases">
        <title>Analysis of 21 Apiospora genomes using comparative genomics revels a genus with tremendous synthesis potential of carbohydrate active enzymes and secondary metabolites.</title>
        <authorList>
            <person name="Sorensen T."/>
        </authorList>
    </citation>
    <scope>NUCLEOTIDE SEQUENCE [LARGE SCALE GENOMIC DNA]</scope>
    <source>
        <strain evidence="2 3">CBS 24483</strain>
    </source>
</reference>
<feature type="compositionally biased region" description="Low complexity" evidence="1">
    <location>
        <begin position="463"/>
        <end position="478"/>
    </location>
</feature>
<feature type="region of interest" description="Disordered" evidence="1">
    <location>
        <begin position="246"/>
        <end position="529"/>
    </location>
</feature>
<gene>
    <name evidence="2" type="ORF">PG986_014095</name>
</gene>
<feature type="compositionally biased region" description="Basic and acidic residues" evidence="1">
    <location>
        <begin position="303"/>
        <end position="312"/>
    </location>
</feature>
<name>A0ABR1PSB0_9PEZI</name>
<evidence type="ECO:0000256" key="1">
    <source>
        <dbReference type="SAM" id="MobiDB-lite"/>
    </source>
</evidence>
<proteinExistence type="predicted"/>
<feature type="region of interest" description="Disordered" evidence="1">
    <location>
        <begin position="1"/>
        <end position="206"/>
    </location>
</feature>
<feature type="compositionally biased region" description="Basic residues" evidence="1">
    <location>
        <begin position="448"/>
        <end position="460"/>
    </location>
</feature>
<feature type="compositionally biased region" description="Low complexity" evidence="1">
    <location>
        <begin position="420"/>
        <end position="434"/>
    </location>
</feature>
<evidence type="ECO:0000313" key="3">
    <source>
        <dbReference type="Proteomes" id="UP001391051"/>
    </source>
</evidence>
<feature type="region of interest" description="Disordered" evidence="1">
    <location>
        <begin position="546"/>
        <end position="577"/>
    </location>
</feature>
<keyword evidence="3" id="KW-1185">Reference proteome</keyword>
<dbReference type="RefSeq" id="XP_066692555.1">
    <property type="nucleotide sequence ID" value="XM_066850317.1"/>
</dbReference>
<sequence>MPEQTPRPDFQHTAATPARSESGLFVPQIITPVPAPRPWEFQEQPKREDTIPPLSEIASRVKSGKNATMKPPPQPVAAERRKSSDLASEPRASRSSSGAAETILVLSGGSSASENGPHRATRRHEQRRDPHLMPSQPKQPKDHGAANAEAAAETDTRPAAKKPKKAQEKKGNGKKQKGKEKGKGEEEEKVADVVGNRPEPATVATRSEYALPQRFANSVKPRSAKYIGAPSLAQSVEDLRRRQVTSIVPPPNPVLQRPVPAAATTTTTTSNTVPGAKGCYRGQDRPAIPSSSQSRASRFPVRAAHDKPKQDVYDIEAYTPPPDAHTRKQQQQQQARQPSASLPFSGTHIHFGEDGDVVEIGPSTVVAAGPGSQASSSTLSAQSAASQQTVENDEPSSSRPGSSSAQRKRRHSTATRCDSAMRPSSAAASLASSEPSHEGWHDGSSSPAKRRKGHHGKNNRRNSTAAPSPSPAGPSSTPQEHGGGEQRKPRNNNNNASRRDSATRLSSAPRSSERLLTPVEWNREPSPVNLPRRYRSMMAIPRTYSPVPSFVSSPNRELPPRNQERPTSGLARQSSMSTHPPPFLCPFFVSYLAVFHGDAKSGAERRTAINQTRITGNICYKKAKRRRRDAQE</sequence>